<feature type="compositionally biased region" description="Polar residues" evidence="1">
    <location>
        <begin position="55"/>
        <end position="64"/>
    </location>
</feature>
<name>A0A0D2KTP9_9EURO</name>
<evidence type="ECO:0000256" key="1">
    <source>
        <dbReference type="SAM" id="MobiDB-lite"/>
    </source>
</evidence>
<gene>
    <name evidence="2" type="ORF">Z520_03829</name>
</gene>
<accession>A0A0D2KTP9</accession>
<dbReference type="OrthoDB" id="4120541at2759"/>
<dbReference type="GeneID" id="27709575"/>
<sequence>MAPEVGNGDIVTPADKEQLYFTMTDARRFNSSGRINIERSTSSRGMQRKGFDQFENFSPTQTTRPPHLRRRITIGGSGPHVEGIEHNSWSSDTRTPSATRQGGHSQFQPAKSHYPPTSWRPSPPAQPTISDFKETGLSESSSSGGVDGEDTKAKATVCLEGTYLNPPFPTSTRASNPPANAKNPQASFNTTPQLSPARSNSHRRYIIGFSGSTVSANAGGTQNGRPGAPAASRRASSGPATLPDPHTAYSQTYYYTVCAHASPPKSRPLNVQPTLVQYRKGLLAYPPFHLRAYNADQASDPPTICVLEGSCSDCDITTRRQAESKVLDTYTHQLENLYIQLNLLQKDIAIENSNMSFPEKSQDEITAFSFPSTLELGLEETQAILEIEDQLDQLVRKRDREVKQIWKGYTERWGPGTVGIHRENEVRVRSRPRTADTRDTVSRDTVGSTTTFGVPSDDRSSGRTRTMTTLSTQATISPSRLSQNSSHRTRPRASSVGGSQERYSDGTYEVSVESSVDGIRGRGRMVVDWIRPSRRESRSRSTVQATSRTSSRNVPNPSR</sequence>
<organism evidence="2 3">
    <name type="scientific">Fonsecaea multimorphosa CBS 102226</name>
    <dbReference type="NCBI Taxonomy" id="1442371"/>
    <lineage>
        <taxon>Eukaryota</taxon>
        <taxon>Fungi</taxon>
        <taxon>Dikarya</taxon>
        <taxon>Ascomycota</taxon>
        <taxon>Pezizomycotina</taxon>
        <taxon>Eurotiomycetes</taxon>
        <taxon>Chaetothyriomycetidae</taxon>
        <taxon>Chaetothyriales</taxon>
        <taxon>Herpotrichiellaceae</taxon>
        <taxon>Fonsecaea</taxon>
    </lineage>
</organism>
<feature type="compositionally biased region" description="Polar residues" evidence="1">
    <location>
        <begin position="87"/>
        <end position="109"/>
    </location>
</feature>
<reference evidence="2 3" key="1">
    <citation type="submission" date="2015-01" db="EMBL/GenBank/DDBJ databases">
        <title>The Genome Sequence of Fonsecaea multimorphosa CBS 102226.</title>
        <authorList>
            <consortium name="The Broad Institute Genomics Platform"/>
            <person name="Cuomo C."/>
            <person name="de Hoog S."/>
            <person name="Gorbushina A."/>
            <person name="Stielow B."/>
            <person name="Teixiera M."/>
            <person name="Abouelleil A."/>
            <person name="Chapman S.B."/>
            <person name="Priest M."/>
            <person name="Young S.K."/>
            <person name="Wortman J."/>
            <person name="Nusbaum C."/>
            <person name="Birren B."/>
        </authorList>
    </citation>
    <scope>NUCLEOTIDE SEQUENCE [LARGE SCALE GENOMIC DNA]</scope>
    <source>
        <strain evidence="2 3">CBS 102226</strain>
    </source>
</reference>
<feature type="region of interest" description="Disordered" evidence="1">
    <location>
        <begin position="212"/>
        <end position="244"/>
    </location>
</feature>
<feature type="region of interest" description="Disordered" evidence="1">
    <location>
        <begin position="164"/>
        <end position="200"/>
    </location>
</feature>
<feature type="region of interest" description="Disordered" evidence="1">
    <location>
        <begin position="533"/>
        <end position="559"/>
    </location>
</feature>
<proteinExistence type="predicted"/>
<feature type="compositionally biased region" description="Low complexity" evidence="1">
    <location>
        <begin position="224"/>
        <end position="240"/>
    </location>
</feature>
<feature type="compositionally biased region" description="Basic and acidic residues" evidence="1">
    <location>
        <begin position="428"/>
        <end position="442"/>
    </location>
</feature>
<feature type="region of interest" description="Disordered" evidence="1">
    <location>
        <begin position="428"/>
        <end position="509"/>
    </location>
</feature>
<evidence type="ECO:0000313" key="2">
    <source>
        <dbReference type="EMBL" id="KIY00144.1"/>
    </source>
</evidence>
<feature type="compositionally biased region" description="Polar residues" evidence="1">
    <location>
        <begin position="463"/>
        <end position="486"/>
    </location>
</feature>
<feature type="compositionally biased region" description="Polar residues" evidence="1">
    <location>
        <begin position="443"/>
        <end position="453"/>
    </location>
</feature>
<protein>
    <submittedName>
        <fullName evidence="2">Uncharacterized protein</fullName>
    </submittedName>
</protein>
<dbReference type="AlphaFoldDB" id="A0A0D2KTP9"/>
<dbReference type="RefSeq" id="XP_016634266.1">
    <property type="nucleotide sequence ID" value="XM_016774339.1"/>
</dbReference>
<dbReference type="EMBL" id="KN848067">
    <property type="protein sequence ID" value="KIY00144.1"/>
    <property type="molecule type" value="Genomic_DNA"/>
</dbReference>
<dbReference type="VEuPathDB" id="FungiDB:Z520_03829"/>
<feature type="region of interest" description="Disordered" evidence="1">
    <location>
        <begin position="32"/>
        <end position="151"/>
    </location>
</feature>
<keyword evidence="3" id="KW-1185">Reference proteome</keyword>
<feature type="compositionally biased region" description="Polar residues" evidence="1">
    <location>
        <begin position="170"/>
        <end position="199"/>
    </location>
</feature>
<feature type="compositionally biased region" description="Polar residues" evidence="1">
    <location>
        <begin position="542"/>
        <end position="559"/>
    </location>
</feature>
<dbReference type="Proteomes" id="UP000053411">
    <property type="component" value="Unassembled WGS sequence"/>
</dbReference>
<evidence type="ECO:0000313" key="3">
    <source>
        <dbReference type="Proteomes" id="UP000053411"/>
    </source>
</evidence>
<feature type="compositionally biased region" description="Polar residues" evidence="1">
    <location>
        <begin position="32"/>
        <end position="45"/>
    </location>
</feature>